<evidence type="ECO:0000259" key="3">
    <source>
        <dbReference type="Pfam" id="PF24096"/>
    </source>
</evidence>
<gene>
    <name evidence="4" type="ORF">V1286_006057</name>
</gene>
<comment type="caution">
    <text evidence="4">The sequence shown here is derived from an EMBL/GenBank/DDBJ whole genome shotgun (WGS) entry which is preliminary data.</text>
</comment>
<dbReference type="InterPro" id="IPR029058">
    <property type="entry name" value="AB_hydrolase_fold"/>
</dbReference>
<dbReference type="Pfam" id="PF02450">
    <property type="entry name" value="LCAT"/>
    <property type="match status" value="1"/>
</dbReference>
<name>A0ABU8BJ14_9BRAD</name>
<accession>A0ABU8BJ14</accession>
<feature type="compositionally biased region" description="Basic residues" evidence="1">
    <location>
        <begin position="1863"/>
        <end position="1874"/>
    </location>
</feature>
<organism evidence="4 5">
    <name type="scientific">Bradyrhizobium algeriense</name>
    <dbReference type="NCBI Taxonomy" id="634784"/>
    <lineage>
        <taxon>Bacteria</taxon>
        <taxon>Pseudomonadati</taxon>
        <taxon>Pseudomonadota</taxon>
        <taxon>Alphaproteobacteria</taxon>
        <taxon>Hyphomicrobiales</taxon>
        <taxon>Nitrobacteraceae</taxon>
        <taxon>Bradyrhizobium</taxon>
    </lineage>
</organism>
<dbReference type="InterPro" id="IPR024983">
    <property type="entry name" value="CHAT_dom"/>
</dbReference>
<keyword evidence="5" id="KW-1185">Reference proteome</keyword>
<dbReference type="Pfam" id="PF12770">
    <property type="entry name" value="CHAT"/>
    <property type="match status" value="1"/>
</dbReference>
<dbReference type="Gene3D" id="3.40.50.1820">
    <property type="entry name" value="alpha/beta hydrolase"/>
    <property type="match status" value="2"/>
</dbReference>
<feature type="compositionally biased region" description="Low complexity" evidence="1">
    <location>
        <begin position="1839"/>
        <end position="1856"/>
    </location>
</feature>
<feature type="region of interest" description="Disordered" evidence="1">
    <location>
        <begin position="864"/>
        <end position="896"/>
    </location>
</feature>
<dbReference type="InterPro" id="IPR055803">
    <property type="entry name" value="DUF7379"/>
</dbReference>
<dbReference type="InterPro" id="IPR003386">
    <property type="entry name" value="LACT/PDAT_acylTrfase"/>
</dbReference>
<dbReference type="Pfam" id="PF24096">
    <property type="entry name" value="DUF7379"/>
    <property type="match status" value="1"/>
</dbReference>
<sequence>MAAPITFVVPGVRADRGATRGAGGAALPVGRVKDSITVTAQRAAGESEVRTTAIPGEDVVLIEVAGGPELWLHPDTARELLQSQQDDPLLSRGGTTLAPGEVRIPARLQWRLEEGAAVPGATRGFLSDVLVRGIQVLTGFAEDKAADFAASKVVQAFDSKVKAGVYRLDRQPPGSLKDRTPSTIASGETPSLVLIHGTFSETSGTFGKLWNEHPELVDLLFKRFRDRVYALDHPTLGASPIANAITLAEAAPEGARLHLLTHSRGGLVAEVLARVCSEPVASVELFANDGSSAQELKKLAELVARKRISIDRVVRVACPARGTLLASKRLDAYVSVVKWALELAQIPVADELVKFLGEVARRRADPDVVPGLAAQIPDSPLVKWLHATDKPIKGDLRVVAGDLEGDSVGTWVKTLLSDAFFWTDNDLVVQTRSMYGGSPREKDSTFVLDQGGKVSHFNYFSNPRTANAIVNALALSADPPDEFRVIGPLSWSGESSTGVRAALQARGAAAAAELPALFILPGILGSNLKIDNDRIWLGWRLVNGLKQLAYDPKGTNILPDGPVGIYYDDLATFFFDDHDVKPFAFDWRRPMAAEAKRLADEVAAALDARKTSKQPVRIIAHSMGGLVARMMQIVSRSTWDRMMAADGARLLMLGTPNGGSWAPMQVLSGDDTFGNLLTSVGAPFGGNGARKLIANFPGILQLQAGLLNGLGTDATWKDLAAADLAAARRNNPWHNLPLQFAQLEWGIPTQDVLNEAVELRRALDRQRDTDLASFAHKLLLVVGKAEFTPAGYQKSDDGVMYLDAPDQGDGRVLLDSAVLPGVATWVVDADHGSLPRHKEAFGGYRDLLSMGRTDRLFTLTAAQTARGQAEPTAKPLVRSRPSRLPGGETPPQRETDVLAPAATAPAPQAKTRAAGLHITVMNGDLTYVSEPLLIGHYRALRLTGTEAVMDHAIGGAMIASLQRGLYPDAPGSHQVFVNVTTNADNPWQLPRPEAVIVAGLGAEGELRGSHLVNTVRQAVIGWAQRLTERRPVPPEFTLATTLLGSGGSGITAGQAAQLIAQGVREANEQLARDGTAPPRWPRVSQLKIIELFLDRASEAWNALRALAAADSARFTVEPTIAEGIGAMRRPTDAGYRGADYDFISAIIQKTENEPESIVYTVNSKRARSDVRPQSMQVGLVRNLVLTASNNANTDAQIGRTLFRLLVPVDLEPFLGSSTETVLELDTSTAAIPWEALEPSKSDGKSSGLPWSIRTKLLRKLRTPSPPTRAVTDASADDDILVIGDPACDRLVYPPLMGARREATKVADCLTELVNPRHVHRVISGPKPGDEEPDLGTVINALIDGDWRIIHIAGHGEPPTDGVTRGVVLSDGAFFGPHEIKALRVIPELVFVNCCHLAADAPKKLFEPVNYNRAEFASGVAHALIEGGVRCVIAAGWAVDDEAASVFATSFYKALLGGDRFIDAVATARESARSSRNNTWAAYQCYGDPDWRFRTQTGDAQKPTSRPAGQEFSGIASAPALIVALERIAVETEYQGKKPEDQAVRLHYLEQKFAQYWEGRGNVAEAFGTAWLKAKRFDEAIKWYQRAREAQDGTASFVSIEQLANARIRLAWERVERDGKTIDQARKEIEDAMTLLDRLIALAPTVERESLYGSGYKRLALLEAAAAAAAAKADDQTATAAAEAAEAAAIGQMLTHYEAAETIARKSPSASTLAFFYPAMNRIAAQLASNAGTQAMDNETITLVRSSMGTVAPDFWSVVGQTELDMYVAIAANSLAEKAGPLIEKFREHHTRVDNTRLWGSVFDNATFVLSKYRARASQSEAAAAKQLLDALGSLAGRAAAPASTGSGATKGTPKAAPVGNTKAAKKARKIKLKAKPAGGARTQQGSTPKRKR</sequence>
<dbReference type="RefSeq" id="WP_334485646.1">
    <property type="nucleotide sequence ID" value="NZ_JAZHRV010000001.1"/>
</dbReference>
<evidence type="ECO:0000313" key="5">
    <source>
        <dbReference type="Proteomes" id="UP001364224"/>
    </source>
</evidence>
<feature type="region of interest" description="Disordered" evidence="1">
    <location>
        <begin position="1839"/>
        <end position="1892"/>
    </location>
</feature>
<proteinExistence type="predicted"/>
<dbReference type="EMBL" id="JAZHRV010000001">
    <property type="protein sequence ID" value="MEH2558528.1"/>
    <property type="molecule type" value="Genomic_DNA"/>
</dbReference>
<feature type="domain" description="CHAT" evidence="2">
    <location>
        <begin position="1197"/>
        <end position="1487"/>
    </location>
</feature>
<evidence type="ECO:0000259" key="2">
    <source>
        <dbReference type="Pfam" id="PF12770"/>
    </source>
</evidence>
<dbReference type="Proteomes" id="UP001364224">
    <property type="component" value="Unassembled WGS sequence"/>
</dbReference>
<evidence type="ECO:0000313" key="4">
    <source>
        <dbReference type="EMBL" id="MEH2558528.1"/>
    </source>
</evidence>
<feature type="compositionally biased region" description="Polar residues" evidence="1">
    <location>
        <begin position="1881"/>
        <end position="1892"/>
    </location>
</feature>
<protein>
    <submittedName>
        <fullName evidence="4">Tetratricopeptide (TPR) repeat protein</fullName>
    </submittedName>
</protein>
<evidence type="ECO:0000256" key="1">
    <source>
        <dbReference type="SAM" id="MobiDB-lite"/>
    </source>
</evidence>
<dbReference type="SUPFAM" id="SSF53474">
    <property type="entry name" value="alpha/beta-Hydrolases"/>
    <property type="match status" value="2"/>
</dbReference>
<reference evidence="4 5" key="1">
    <citation type="submission" date="2024-02" db="EMBL/GenBank/DDBJ databases">
        <title>Adaptive strategies in a cosmopolitan and abundant soil bacterium.</title>
        <authorList>
            <person name="Carini P."/>
        </authorList>
    </citation>
    <scope>NUCLEOTIDE SEQUENCE [LARGE SCALE GENOMIC DNA]</scope>
    <source>
        <strain evidence="4 5">AZCC 1608</strain>
    </source>
</reference>
<feature type="domain" description="DUF7379" evidence="3">
    <location>
        <begin position="192"/>
        <end position="275"/>
    </location>
</feature>